<dbReference type="InterPro" id="IPR023779">
    <property type="entry name" value="Chromodomain_CS"/>
</dbReference>
<feature type="domain" description="Chromo" evidence="8">
    <location>
        <begin position="367"/>
        <end position="398"/>
    </location>
</feature>
<dbReference type="Gene3D" id="2.40.50.40">
    <property type="match status" value="2"/>
</dbReference>
<protein>
    <recommendedName>
        <fullName evidence="8">Chromo domain-containing protein</fullName>
    </recommendedName>
</protein>
<keyword evidence="2" id="KW-0547">Nucleotide-binding</keyword>
<comment type="subcellular location">
    <subcellularLocation>
        <location evidence="1">Nucleus</location>
    </subcellularLocation>
</comment>
<feature type="compositionally biased region" description="Basic and acidic residues" evidence="7">
    <location>
        <begin position="90"/>
        <end position="99"/>
    </location>
</feature>
<evidence type="ECO:0000313" key="10">
    <source>
        <dbReference type="Proteomes" id="UP000784294"/>
    </source>
</evidence>
<dbReference type="SMART" id="SM00298">
    <property type="entry name" value="CHROMO"/>
    <property type="match status" value="1"/>
</dbReference>
<dbReference type="GO" id="GO:0003682">
    <property type="term" value="F:chromatin binding"/>
    <property type="evidence" value="ECO:0007669"/>
    <property type="project" value="TreeGrafter"/>
</dbReference>
<keyword evidence="4" id="KW-0805">Transcription regulation</keyword>
<dbReference type="Proteomes" id="UP000784294">
    <property type="component" value="Unassembled WGS sequence"/>
</dbReference>
<dbReference type="GO" id="GO:0034728">
    <property type="term" value="P:nucleosome organization"/>
    <property type="evidence" value="ECO:0007669"/>
    <property type="project" value="TreeGrafter"/>
</dbReference>
<accession>A0A448X059</accession>
<feature type="compositionally biased region" description="Polar residues" evidence="7">
    <location>
        <begin position="151"/>
        <end position="171"/>
    </location>
</feature>
<dbReference type="PANTHER" id="PTHR45623">
    <property type="entry name" value="CHROMODOMAIN-HELICASE-DNA-BINDING PROTEIN 3-RELATED-RELATED"/>
    <property type="match status" value="1"/>
</dbReference>
<dbReference type="SUPFAM" id="SSF54160">
    <property type="entry name" value="Chromo domain-like"/>
    <property type="match status" value="2"/>
</dbReference>
<feature type="domain" description="Chromo" evidence="8">
    <location>
        <begin position="270"/>
        <end position="342"/>
    </location>
</feature>
<comment type="caution">
    <text evidence="9">The sequence shown here is derived from an EMBL/GenBank/DDBJ whole genome shotgun (WGS) entry which is preliminary data.</text>
</comment>
<dbReference type="CDD" id="cd18666">
    <property type="entry name" value="CD1_tandem_CHD1-2_like"/>
    <property type="match status" value="1"/>
</dbReference>
<keyword evidence="6" id="KW-0539">Nucleus</keyword>
<dbReference type="GO" id="GO:0000785">
    <property type="term" value="C:chromatin"/>
    <property type="evidence" value="ECO:0007669"/>
    <property type="project" value="TreeGrafter"/>
</dbReference>
<feature type="region of interest" description="Disordered" evidence="7">
    <location>
        <begin position="1"/>
        <end position="232"/>
    </location>
</feature>
<evidence type="ECO:0000256" key="1">
    <source>
        <dbReference type="ARBA" id="ARBA00004123"/>
    </source>
</evidence>
<organism evidence="9 10">
    <name type="scientific">Protopolystoma xenopodis</name>
    <dbReference type="NCBI Taxonomy" id="117903"/>
    <lineage>
        <taxon>Eukaryota</taxon>
        <taxon>Metazoa</taxon>
        <taxon>Spiralia</taxon>
        <taxon>Lophotrochozoa</taxon>
        <taxon>Platyhelminthes</taxon>
        <taxon>Monogenea</taxon>
        <taxon>Polyopisthocotylea</taxon>
        <taxon>Polystomatidea</taxon>
        <taxon>Polystomatidae</taxon>
        <taxon>Protopolystoma</taxon>
    </lineage>
</organism>
<evidence type="ECO:0000256" key="3">
    <source>
        <dbReference type="ARBA" id="ARBA00022840"/>
    </source>
</evidence>
<dbReference type="PANTHER" id="PTHR45623:SF14">
    <property type="entry name" value="CHROMODOMAIN-HELICASE-DNA-BINDING PROTEIN 1"/>
    <property type="match status" value="1"/>
</dbReference>
<dbReference type="GO" id="GO:0003677">
    <property type="term" value="F:DNA binding"/>
    <property type="evidence" value="ECO:0007669"/>
    <property type="project" value="TreeGrafter"/>
</dbReference>
<evidence type="ECO:0000256" key="4">
    <source>
        <dbReference type="ARBA" id="ARBA00023015"/>
    </source>
</evidence>
<dbReference type="PROSITE" id="PS50013">
    <property type="entry name" value="CHROMO_2"/>
    <property type="match status" value="2"/>
</dbReference>
<feature type="non-terminal residue" evidence="9">
    <location>
        <position position="398"/>
    </location>
</feature>
<evidence type="ECO:0000256" key="7">
    <source>
        <dbReference type="SAM" id="MobiDB-lite"/>
    </source>
</evidence>
<evidence type="ECO:0000256" key="5">
    <source>
        <dbReference type="ARBA" id="ARBA00023163"/>
    </source>
</evidence>
<sequence length="398" mass="46303">VETSENESFNPRACGQTLEEALSSFPHSSNDQRPGRSRKQNIRELREEFEDDPELYGIRRSSRCRKEPMRYETIKPDPDEIRKSRRHHRADSSDYHSEESSTDSSGPRWSRISVEKRSVRTRGNRVNYKEAFVDENFSSDDGSTRPHQAKRSAQTRCQSHSGGYAGQQWSIQKPRGSLVRQAKSENRSLDQNVAAFKASRDRDEEDEDEEYMRTESGSLNRDSAEAEDPDQIPDEALPDAFEEADMIEEVLSHAIRRRGATGNPTTMYNVRLEKDLNAGFDGSKEEGELQFLIKWRNWSHIHSTWETEASLKNPSRVGGPVNGLKKLYDYKARLRERKEFEKLAEMDELEALAYEEERNEQILSEKMTVERIIAHSRDRETGTFDYLIKWCRLDYRFC</sequence>
<dbReference type="EMBL" id="CAAALY010068779">
    <property type="protein sequence ID" value="VEL24638.1"/>
    <property type="molecule type" value="Genomic_DNA"/>
</dbReference>
<reference evidence="9" key="1">
    <citation type="submission" date="2018-11" db="EMBL/GenBank/DDBJ databases">
        <authorList>
            <consortium name="Pathogen Informatics"/>
        </authorList>
    </citation>
    <scope>NUCLEOTIDE SEQUENCE</scope>
</reference>
<gene>
    <name evidence="9" type="ORF">PXEA_LOCUS18078</name>
</gene>
<dbReference type="InterPro" id="IPR023780">
    <property type="entry name" value="Chromo_domain"/>
</dbReference>
<dbReference type="AlphaFoldDB" id="A0A448X059"/>
<evidence type="ECO:0000256" key="6">
    <source>
        <dbReference type="ARBA" id="ARBA00023242"/>
    </source>
</evidence>
<dbReference type="InterPro" id="IPR016197">
    <property type="entry name" value="Chromo-like_dom_sf"/>
</dbReference>
<dbReference type="PROSITE" id="PS00598">
    <property type="entry name" value="CHROMO_1"/>
    <property type="match status" value="1"/>
</dbReference>
<keyword evidence="3" id="KW-0067">ATP-binding</keyword>
<dbReference type="OrthoDB" id="5857104at2759"/>
<feature type="non-terminal residue" evidence="9">
    <location>
        <position position="1"/>
    </location>
</feature>
<evidence type="ECO:0000256" key="2">
    <source>
        <dbReference type="ARBA" id="ARBA00022741"/>
    </source>
</evidence>
<dbReference type="GO" id="GO:0042393">
    <property type="term" value="F:histone binding"/>
    <property type="evidence" value="ECO:0007669"/>
    <property type="project" value="TreeGrafter"/>
</dbReference>
<dbReference type="GO" id="GO:0005634">
    <property type="term" value="C:nucleus"/>
    <property type="evidence" value="ECO:0007669"/>
    <property type="project" value="UniProtKB-SubCell"/>
</dbReference>
<keyword evidence="10" id="KW-1185">Reference proteome</keyword>
<feature type="compositionally biased region" description="Basic and acidic residues" evidence="7">
    <location>
        <begin position="64"/>
        <end position="82"/>
    </location>
</feature>
<dbReference type="GO" id="GO:0005524">
    <property type="term" value="F:ATP binding"/>
    <property type="evidence" value="ECO:0007669"/>
    <property type="project" value="UniProtKB-KW"/>
</dbReference>
<name>A0A448X059_9PLAT</name>
<dbReference type="InterPro" id="IPR000953">
    <property type="entry name" value="Chromo/chromo_shadow_dom"/>
</dbReference>
<keyword evidence="5" id="KW-0804">Transcription</keyword>
<dbReference type="GO" id="GO:0140658">
    <property type="term" value="F:ATP-dependent chromatin remodeler activity"/>
    <property type="evidence" value="ECO:0007669"/>
    <property type="project" value="TreeGrafter"/>
</dbReference>
<evidence type="ECO:0000313" key="9">
    <source>
        <dbReference type="EMBL" id="VEL24638.1"/>
    </source>
</evidence>
<proteinExistence type="predicted"/>
<dbReference type="Pfam" id="PF00385">
    <property type="entry name" value="Chromo"/>
    <property type="match status" value="1"/>
</dbReference>
<dbReference type="GO" id="GO:0016887">
    <property type="term" value="F:ATP hydrolysis activity"/>
    <property type="evidence" value="ECO:0007669"/>
    <property type="project" value="TreeGrafter"/>
</dbReference>
<evidence type="ECO:0000259" key="8">
    <source>
        <dbReference type="PROSITE" id="PS50013"/>
    </source>
</evidence>